<evidence type="ECO:0000256" key="1">
    <source>
        <dbReference type="ARBA" id="ARBA00004651"/>
    </source>
</evidence>
<feature type="domain" description="ABC3 transporter permease C-terminal" evidence="8">
    <location>
        <begin position="337"/>
        <end position="458"/>
    </location>
</feature>
<organism evidence="9 10">
    <name type="scientific">Jatrophihabitans endophyticus</name>
    <dbReference type="NCBI Taxonomy" id="1206085"/>
    <lineage>
        <taxon>Bacteria</taxon>
        <taxon>Bacillati</taxon>
        <taxon>Actinomycetota</taxon>
        <taxon>Actinomycetes</taxon>
        <taxon>Jatrophihabitantales</taxon>
        <taxon>Jatrophihabitantaceae</taxon>
        <taxon>Jatrophihabitans</taxon>
    </lineage>
</organism>
<dbReference type="GO" id="GO:0022857">
    <property type="term" value="F:transmembrane transporter activity"/>
    <property type="evidence" value="ECO:0007669"/>
    <property type="project" value="TreeGrafter"/>
</dbReference>
<reference evidence="9 10" key="1">
    <citation type="submission" date="2016-11" db="EMBL/GenBank/DDBJ databases">
        <authorList>
            <person name="Jaros S."/>
            <person name="Januszkiewicz K."/>
            <person name="Wedrychowicz H."/>
        </authorList>
    </citation>
    <scope>NUCLEOTIDE SEQUENCE [LARGE SCALE GENOMIC DNA]</scope>
    <source>
        <strain evidence="9 10">DSM 45627</strain>
    </source>
</reference>
<dbReference type="Pfam" id="PF02687">
    <property type="entry name" value="FtsX"/>
    <property type="match status" value="1"/>
</dbReference>
<comment type="subcellular location">
    <subcellularLocation>
        <location evidence="1">Cell membrane</location>
        <topology evidence="1">Multi-pass membrane protein</topology>
    </subcellularLocation>
</comment>
<dbReference type="EMBL" id="FQVU01000001">
    <property type="protein sequence ID" value="SHF55388.1"/>
    <property type="molecule type" value="Genomic_DNA"/>
</dbReference>
<evidence type="ECO:0000313" key="10">
    <source>
        <dbReference type="Proteomes" id="UP000186132"/>
    </source>
</evidence>
<feature type="transmembrane region" description="Helical" evidence="7">
    <location>
        <begin position="327"/>
        <end position="359"/>
    </location>
</feature>
<feature type="transmembrane region" description="Helical" evidence="7">
    <location>
        <begin position="47"/>
        <end position="80"/>
    </location>
</feature>
<feature type="transmembrane region" description="Helical" evidence="7">
    <location>
        <begin position="204"/>
        <end position="222"/>
    </location>
</feature>
<feature type="transmembrane region" description="Helical" evidence="7">
    <location>
        <begin position="140"/>
        <end position="163"/>
    </location>
</feature>
<evidence type="ECO:0000256" key="4">
    <source>
        <dbReference type="ARBA" id="ARBA00022989"/>
    </source>
</evidence>
<feature type="transmembrane region" description="Helical" evidence="7">
    <location>
        <begin position="286"/>
        <end position="307"/>
    </location>
</feature>
<evidence type="ECO:0000259" key="8">
    <source>
        <dbReference type="Pfam" id="PF02687"/>
    </source>
</evidence>
<dbReference type="OrthoDB" id="9780560at2"/>
<evidence type="ECO:0000256" key="7">
    <source>
        <dbReference type="SAM" id="Phobius"/>
    </source>
</evidence>
<keyword evidence="2" id="KW-1003">Cell membrane</keyword>
<feature type="transmembrane region" description="Helical" evidence="7">
    <location>
        <begin position="429"/>
        <end position="448"/>
    </location>
</feature>
<keyword evidence="5 7" id="KW-0472">Membrane</keyword>
<evidence type="ECO:0000256" key="2">
    <source>
        <dbReference type="ARBA" id="ARBA00022475"/>
    </source>
</evidence>
<dbReference type="Proteomes" id="UP000186132">
    <property type="component" value="Unassembled WGS sequence"/>
</dbReference>
<keyword evidence="10" id="KW-1185">Reference proteome</keyword>
<evidence type="ECO:0000256" key="6">
    <source>
        <dbReference type="ARBA" id="ARBA00038076"/>
    </source>
</evidence>
<name>A0A1M5CL02_9ACTN</name>
<feature type="transmembrane region" description="Helical" evidence="7">
    <location>
        <begin position="111"/>
        <end position="134"/>
    </location>
</feature>
<dbReference type="InterPro" id="IPR050250">
    <property type="entry name" value="Macrolide_Exporter_MacB"/>
</dbReference>
<dbReference type="PANTHER" id="PTHR30572:SF4">
    <property type="entry name" value="ABC TRANSPORTER PERMEASE YTRF"/>
    <property type="match status" value="1"/>
</dbReference>
<gene>
    <name evidence="9" type="ORF">SAMN05443575_0279</name>
</gene>
<evidence type="ECO:0000256" key="5">
    <source>
        <dbReference type="ARBA" id="ARBA00023136"/>
    </source>
</evidence>
<keyword evidence="4 7" id="KW-1133">Transmembrane helix</keyword>
<feature type="transmembrane region" description="Helical" evidence="7">
    <location>
        <begin position="228"/>
        <end position="246"/>
    </location>
</feature>
<dbReference type="STRING" id="1206085.SAMN05443575_0279"/>
<dbReference type="InterPro" id="IPR003838">
    <property type="entry name" value="ABC3_permease_C"/>
</dbReference>
<evidence type="ECO:0000256" key="3">
    <source>
        <dbReference type="ARBA" id="ARBA00022692"/>
    </source>
</evidence>
<proteinExistence type="inferred from homology"/>
<dbReference type="RefSeq" id="WP_073384988.1">
    <property type="nucleotide sequence ID" value="NZ_FQVU01000001.1"/>
</dbReference>
<comment type="similarity">
    <text evidence="6">Belongs to the ABC-4 integral membrane protein family.</text>
</comment>
<sequence length="465" mass="46523">MSAATRRAAGVVTAVSALGAAQGVAIVMQIGATGDAVGAGMFGAGATAQLVLGILTVVFLTVAVTVTAVVVAGATEVVLTGQLREIALRRLLGAAARDERDRVRRAVMRRAVVGVAGGAVLGYGVSAAVLAFGVTQSREFRIGAAAFVPSPLLLVALGAQLVVTRGAVRRGTAVVLTVAPVAALRLSAEADAAVTATLAVPRRAAAAVLGAGVTLLAFAVAASTQTPLAMVPAVVGGVVTFVGLVSQAHRFVPGLLAGLARVLPRGVALELARRTLLRHPLRTSRAVLGIAAAVTLVTTFAVGIASFQAAVAEHYEGSAVAGLAHDVLTAVVSVVLVLTVFLVTTATIALGNAMWFGGWTRRRETALRRVLGQPGRATRAGVLAESLLLTLTATVLGLVVGLAFGWVGAQSVFGVEAEGHLVVPVVPPVLVAGAVAGVGLLAAIAAVAPTRAALRLPPIRAYLAG</sequence>
<dbReference type="PANTHER" id="PTHR30572">
    <property type="entry name" value="MEMBRANE COMPONENT OF TRANSPORTER-RELATED"/>
    <property type="match status" value="1"/>
</dbReference>
<dbReference type="AlphaFoldDB" id="A0A1M5CL02"/>
<dbReference type="GO" id="GO:0005886">
    <property type="term" value="C:plasma membrane"/>
    <property type="evidence" value="ECO:0007669"/>
    <property type="project" value="UniProtKB-SubCell"/>
</dbReference>
<protein>
    <submittedName>
        <fullName evidence="9">Putative ABC transport system permease protein</fullName>
    </submittedName>
</protein>
<evidence type="ECO:0000313" key="9">
    <source>
        <dbReference type="EMBL" id="SHF55388.1"/>
    </source>
</evidence>
<feature type="transmembrane region" description="Helical" evidence="7">
    <location>
        <begin position="380"/>
        <end position="409"/>
    </location>
</feature>
<keyword evidence="3 7" id="KW-0812">Transmembrane</keyword>
<accession>A0A1M5CL02</accession>